<proteinExistence type="predicted"/>
<feature type="transmembrane region" description="Helical" evidence="1">
    <location>
        <begin position="38"/>
        <end position="56"/>
    </location>
</feature>
<dbReference type="RefSeq" id="WP_210088686.1">
    <property type="nucleotide sequence ID" value="NZ_JAGGKG010000006.1"/>
</dbReference>
<reference evidence="2 3" key="1">
    <citation type="submission" date="2021-03" db="EMBL/GenBank/DDBJ databases">
        <title>Genomic Encyclopedia of Type Strains, Phase IV (KMG-IV): sequencing the most valuable type-strain genomes for metagenomic binning, comparative biology and taxonomic classification.</title>
        <authorList>
            <person name="Goeker M."/>
        </authorList>
    </citation>
    <scope>NUCLEOTIDE SEQUENCE [LARGE SCALE GENOMIC DNA]</scope>
    <source>
        <strain evidence="2 3">DSM 14349</strain>
    </source>
</reference>
<protein>
    <submittedName>
        <fullName evidence="2">Uncharacterized protein</fullName>
    </submittedName>
</protein>
<keyword evidence="1" id="KW-0812">Transmembrane</keyword>
<dbReference type="Proteomes" id="UP001519272">
    <property type="component" value="Unassembled WGS sequence"/>
</dbReference>
<accession>A0ABS4FR43</accession>
<organism evidence="2 3">
    <name type="scientific">Paenibacillus turicensis</name>
    <dbReference type="NCBI Taxonomy" id="160487"/>
    <lineage>
        <taxon>Bacteria</taxon>
        <taxon>Bacillati</taxon>
        <taxon>Bacillota</taxon>
        <taxon>Bacilli</taxon>
        <taxon>Bacillales</taxon>
        <taxon>Paenibacillaceae</taxon>
        <taxon>Paenibacillus</taxon>
    </lineage>
</organism>
<name>A0ABS4FR43_9BACL</name>
<evidence type="ECO:0000256" key="1">
    <source>
        <dbReference type="SAM" id="Phobius"/>
    </source>
</evidence>
<dbReference type="EMBL" id="JAGGKG010000006">
    <property type="protein sequence ID" value="MBP1905047.1"/>
    <property type="molecule type" value="Genomic_DNA"/>
</dbReference>
<evidence type="ECO:0000313" key="3">
    <source>
        <dbReference type="Proteomes" id="UP001519272"/>
    </source>
</evidence>
<feature type="transmembrane region" description="Helical" evidence="1">
    <location>
        <begin position="6"/>
        <end position="26"/>
    </location>
</feature>
<gene>
    <name evidence="2" type="ORF">J2Z32_001672</name>
</gene>
<keyword evidence="1" id="KW-1133">Transmembrane helix</keyword>
<sequence length="151" mass="17436">MENTINIIAGVLGVYFLIGMMMFFNYLYFKKGSLKKSILHIFISVALLSGLVFVYINQNKFVDSTTPVIPGTFTAEMKETLDTKKPHELELNDVGQIAMLSYYKWEKENEAYLDKVKDYYIYYHLNVSKGKTKEELSKEFDQARVAANMAK</sequence>
<keyword evidence="1" id="KW-0472">Membrane</keyword>
<evidence type="ECO:0000313" key="2">
    <source>
        <dbReference type="EMBL" id="MBP1905047.1"/>
    </source>
</evidence>
<comment type="caution">
    <text evidence="2">The sequence shown here is derived from an EMBL/GenBank/DDBJ whole genome shotgun (WGS) entry which is preliminary data.</text>
</comment>
<keyword evidence="3" id="KW-1185">Reference proteome</keyword>